<name>A0ABQ8TSU0_PERAM</name>
<sequence>MRNSSYSEVRASIPTALLKEKWRVYEEVDLQSISENGSNRRADITVTDGSNGRGLILGSTIKIEKNIEQTVDVNEEKGCTYHQFIPHVFINQST</sequence>
<evidence type="ECO:0000313" key="2">
    <source>
        <dbReference type="Proteomes" id="UP001148838"/>
    </source>
</evidence>
<dbReference type="EMBL" id="JAJSOF020000005">
    <property type="protein sequence ID" value="KAJ4448395.1"/>
    <property type="molecule type" value="Genomic_DNA"/>
</dbReference>
<proteinExistence type="predicted"/>
<reference evidence="1 2" key="1">
    <citation type="journal article" date="2022" name="Allergy">
        <title>Genome assembly and annotation of Periplaneta americana reveal a comprehensive cockroach allergen profile.</title>
        <authorList>
            <person name="Wang L."/>
            <person name="Xiong Q."/>
            <person name="Saelim N."/>
            <person name="Wang L."/>
            <person name="Nong W."/>
            <person name="Wan A.T."/>
            <person name="Shi M."/>
            <person name="Liu X."/>
            <person name="Cao Q."/>
            <person name="Hui J.H.L."/>
            <person name="Sookrung N."/>
            <person name="Leung T.F."/>
            <person name="Tungtrongchitr A."/>
            <person name="Tsui S.K.W."/>
        </authorList>
    </citation>
    <scope>NUCLEOTIDE SEQUENCE [LARGE SCALE GENOMIC DNA]</scope>
    <source>
        <strain evidence="1">PWHHKU_190912</strain>
    </source>
</reference>
<keyword evidence="2" id="KW-1185">Reference proteome</keyword>
<accession>A0ABQ8TSU0</accession>
<organism evidence="1 2">
    <name type="scientific">Periplaneta americana</name>
    <name type="common">American cockroach</name>
    <name type="synonym">Blatta americana</name>
    <dbReference type="NCBI Taxonomy" id="6978"/>
    <lineage>
        <taxon>Eukaryota</taxon>
        <taxon>Metazoa</taxon>
        <taxon>Ecdysozoa</taxon>
        <taxon>Arthropoda</taxon>
        <taxon>Hexapoda</taxon>
        <taxon>Insecta</taxon>
        <taxon>Pterygota</taxon>
        <taxon>Neoptera</taxon>
        <taxon>Polyneoptera</taxon>
        <taxon>Dictyoptera</taxon>
        <taxon>Blattodea</taxon>
        <taxon>Blattoidea</taxon>
        <taxon>Blattidae</taxon>
        <taxon>Blattinae</taxon>
        <taxon>Periplaneta</taxon>
    </lineage>
</organism>
<comment type="caution">
    <text evidence="1">The sequence shown here is derived from an EMBL/GenBank/DDBJ whole genome shotgun (WGS) entry which is preliminary data.</text>
</comment>
<protein>
    <submittedName>
        <fullName evidence="1">Uncharacterized protein</fullName>
    </submittedName>
</protein>
<evidence type="ECO:0000313" key="1">
    <source>
        <dbReference type="EMBL" id="KAJ4448395.1"/>
    </source>
</evidence>
<gene>
    <name evidence="1" type="ORF">ANN_10411</name>
</gene>
<dbReference type="Proteomes" id="UP001148838">
    <property type="component" value="Unassembled WGS sequence"/>
</dbReference>